<proteinExistence type="predicted"/>
<dbReference type="GO" id="GO:0003690">
    <property type="term" value="F:double-stranded DNA binding"/>
    <property type="evidence" value="ECO:0007669"/>
    <property type="project" value="TreeGrafter"/>
</dbReference>
<dbReference type="InterPro" id="IPR006549">
    <property type="entry name" value="HAD-SF_hydro_IIIA"/>
</dbReference>
<dbReference type="Gene3D" id="3.40.50.1000">
    <property type="entry name" value="HAD superfamily/HAD-like"/>
    <property type="match status" value="1"/>
</dbReference>
<dbReference type="InterPro" id="IPR023214">
    <property type="entry name" value="HAD_sf"/>
</dbReference>
<dbReference type="Pfam" id="PF08645">
    <property type="entry name" value="PNK3P"/>
    <property type="match status" value="1"/>
</dbReference>
<dbReference type="GO" id="GO:0046404">
    <property type="term" value="F:ATP-dependent polydeoxyribonucleotide 5'-hydroxyl-kinase activity"/>
    <property type="evidence" value="ECO:0007669"/>
    <property type="project" value="TreeGrafter"/>
</dbReference>
<dbReference type="OrthoDB" id="19045at2759"/>
<protein>
    <submittedName>
        <fullName evidence="2">PNK3P-domain-containing protein</fullName>
    </submittedName>
</protein>
<dbReference type="NCBIfam" id="TIGR01662">
    <property type="entry name" value="HAD-SF-IIIA"/>
    <property type="match status" value="1"/>
</dbReference>
<dbReference type="Proteomes" id="UP000095009">
    <property type="component" value="Unassembled WGS sequence"/>
</dbReference>
<feature type="region of interest" description="Disordered" evidence="1">
    <location>
        <begin position="234"/>
        <end position="255"/>
    </location>
</feature>
<dbReference type="InterPro" id="IPR006551">
    <property type="entry name" value="Polynucleotide_phosphatase"/>
</dbReference>
<evidence type="ECO:0000313" key="3">
    <source>
        <dbReference type="Proteomes" id="UP000095009"/>
    </source>
</evidence>
<dbReference type="InterPro" id="IPR013954">
    <property type="entry name" value="PNK3P"/>
</dbReference>
<dbReference type="EMBL" id="KV454411">
    <property type="protein sequence ID" value="ODQ64599.1"/>
    <property type="molecule type" value="Genomic_DNA"/>
</dbReference>
<evidence type="ECO:0000313" key="2">
    <source>
        <dbReference type="EMBL" id="ODQ64599.1"/>
    </source>
</evidence>
<organism evidence="2 3">
    <name type="scientific">Nadsonia fulvescens var. elongata DSM 6958</name>
    <dbReference type="NCBI Taxonomy" id="857566"/>
    <lineage>
        <taxon>Eukaryota</taxon>
        <taxon>Fungi</taxon>
        <taxon>Dikarya</taxon>
        <taxon>Ascomycota</taxon>
        <taxon>Saccharomycotina</taxon>
        <taxon>Dipodascomycetes</taxon>
        <taxon>Dipodascales</taxon>
        <taxon>Dipodascales incertae sedis</taxon>
        <taxon>Nadsonia</taxon>
    </lineage>
</organism>
<feature type="compositionally biased region" description="Basic and acidic residues" evidence="1">
    <location>
        <begin position="235"/>
        <end position="247"/>
    </location>
</feature>
<gene>
    <name evidence="2" type="ORF">NADFUDRAFT_83545</name>
</gene>
<feature type="region of interest" description="Disordered" evidence="1">
    <location>
        <begin position="1"/>
        <end position="29"/>
    </location>
</feature>
<dbReference type="GO" id="GO:0046403">
    <property type="term" value="F:polynucleotide 3'-phosphatase activity"/>
    <property type="evidence" value="ECO:0007669"/>
    <property type="project" value="TreeGrafter"/>
</dbReference>
<dbReference type="InterPro" id="IPR036412">
    <property type="entry name" value="HAD-like_sf"/>
</dbReference>
<dbReference type="PANTHER" id="PTHR12083">
    <property type="entry name" value="BIFUNCTIONAL POLYNUCLEOTIDE PHOSPHATASE/KINASE"/>
    <property type="match status" value="1"/>
</dbReference>
<accession>A0A1E3PGR4</accession>
<evidence type="ECO:0000256" key="1">
    <source>
        <dbReference type="SAM" id="MobiDB-lite"/>
    </source>
</evidence>
<reference evidence="2 3" key="1">
    <citation type="journal article" date="2016" name="Proc. Natl. Acad. Sci. U.S.A.">
        <title>Comparative genomics of biotechnologically important yeasts.</title>
        <authorList>
            <person name="Riley R."/>
            <person name="Haridas S."/>
            <person name="Wolfe K.H."/>
            <person name="Lopes M.R."/>
            <person name="Hittinger C.T."/>
            <person name="Goeker M."/>
            <person name="Salamov A.A."/>
            <person name="Wisecaver J.H."/>
            <person name="Long T.M."/>
            <person name="Calvey C.H."/>
            <person name="Aerts A.L."/>
            <person name="Barry K.W."/>
            <person name="Choi C."/>
            <person name="Clum A."/>
            <person name="Coughlan A.Y."/>
            <person name="Deshpande S."/>
            <person name="Douglass A.P."/>
            <person name="Hanson S.J."/>
            <person name="Klenk H.-P."/>
            <person name="LaButti K.M."/>
            <person name="Lapidus A."/>
            <person name="Lindquist E.A."/>
            <person name="Lipzen A.M."/>
            <person name="Meier-Kolthoff J.P."/>
            <person name="Ohm R.A."/>
            <person name="Otillar R.P."/>
            <person name="Pangilinan J.L."/>
            <person name="Peng Y."/>
            <person name="Rokas A."/>
            <person name="Rosa C.A."/>
            <person name="Scheuner C."/>
            <person name="Sibirny A.A."/>
            <person name="Slot J.C."/>
            <person name="Stielow J.B."/>
            <person name="Sun H."/>
            <person name="Kurtzman C.P."/>
            <person name="Blackwell M."/>
            <person name="Grigoriev I.V."/>
            <person name="Jeffries T.W."/>
        </authorList>
    </citation>
    <scope>NUCLEOTIDE SEQUENCE [LARGE SCALE GENOMIC DNA]</scope>
    <source>
        <strain evidence="2 3">DSM 6958</strain>
    </source>
</reference>
<dbReference type="AlphaFoldDB" id="A0A1E3PGR4"/>
<dbReference type="STRING" id="857566.A0A1E3PGR4"/>
<feature type="compositionally biased region" description="Polar residues" evidence="1">
    <location>
        <begin position="1"/>
        <end position="14"/>
    </location>
</feature>
<sequence>MSNKRQADISSFFQPKNPKASRTEVSITGPITGPIKTDTIVEIHETVIDETNLTMKDGGDFDAKKSNTVILKCNPAAKPFTFGSRLDQRESKTNKVGFSLQENTLLKYVYHKGPINQLLQTSGTDATQILPVAAFDLDSTLTFTKNGSPFPANGSDWRWTSNEIAIQLRQLHQGVHQSNPTPHCLVIMSNQGGVVAKESYKRYGYLKQRLEEITKDLDLPIRVYAATKPAPIKASDNRSKEIEKSKDVSSASNEFRKPERGMWDAMVQDLLELGIAVDMKRSFYVGDAAGRSGDFSDSDLKFAQNIGLLFRTPEEFFQTVLI</sequence>
<dbReference type="NCBIfam" id="TIGR01664">
    <property type="entry name" value="DNA-3'-Pase"/>
    <property type="match status" value="1"/>
</dbReference>
<name>A0A1E3PGR4_9ASCO</name>
<keyword evidence="3" id="KW-1185">Reference proteome</keyword>
<dbReference type="GO" id="GO:0006281">
    <property type="term" value="P:DNA repair"/>
    <property type="evidence" value="ECO:0007669"/>
    <property type="project" value="TreeGrafter"/>
</dbReference>
<dbReference type="PANTHER" id="PTHR12083:SF9">
    <property type="entry name" value="BIFUNCTIONAL POLYNUCLEOTIDE PHOSPHATASE_KINASE"/>
    <property type="match status" value="1"/>
</dbReference>
<dbReference type="SUPFAM" id="SSF56784">
    <property type="entry name" value="HAD-like"/>
    <property type="match status" value="1"/>
</dbReference>